<evidence type="ECO:0000313" key="2">
    <source>
        <dbReference type="Proteomes" id="UP001060085"/>
    </source>
</evidence>
<dbReference type="EMBL" id="CM044708">
    <property type="protein sequence ID" value="KAI5647200.1"/>
    <property type="molecule type" value="Genomic_DNA"/>
</dbReference>
<proteinExistence type="predicted"/>
<keyword evidence="2" id="KW-1185">Reference proteome</keyword>
<organism evidence="1 2">
    <name type="scientific">Catharanthus roseus</name>
    <name type="common">Madagascar periwinkle</name>
    <name type="synonym">Vinca rosea</name>
    <dbReference type="NCBI Taxonomy" id="4058"/>
    <lineage>
        <taxon>Eukaryota</taxon>
        <taxon>Viridiplantae</taxon>
        <taxon>Streptophyta</taxon>
        <taxon>Embryophyta</taxon>
        <taxon>Tracheophyta</taxon>
        <taxon>Spermatophyta</taxon>
        <taxon>Magnoliopsida</taxon>
        <taxon>eudicotyledons</taxon>
        <taxon>Gunneridae</taxon>
        <taxon>Pentapetalae</taxon>
        <taxon>asterids</taxon>
        <taxon>lamiids</taxon>
        <taxon>Gentianales</taxon>
        <taxon>Apocynaceae</taxon>
        <taxon>Rauvolfioideae</taxon>
        <taxon>Vinceae</taxon>
        <taxon>Catharanthinae</taxon>
        <taxon>Catharanthus</taxon>
    </lineage>
</organism>
<gene>
    <name evidence="1" type="ORF">M9H77_33205</name>
</gene>
<evidence type="ECO:0000313" key="1">
    <source>
        <dbReference type="EMBL" id="KAI5647200.1"/>
    </source>
</evidence>
<name>A0ACB9ZL84_CATRO</name>
<sequence>MSLEDEGGSSPYKAAEPSGQTEKRSKISYTRDFLLSLSGLDICKKLPTGFDKSVLSELEDTSYGNQDRQRIQGNLPLQGFRRGEYSSSPPTRVESGNHSRGIYRWDSRSSARSDRDSDSQSDKDSDSGRRYGNPSRRSWQSPEHDGLLGSGSFPRPSGYAAGVSAAKAQTNEPHHLNRSNEPYHPPRPYKAGPLSRRDAHDSFNDETFGATDSMSEDRMEEEKRRRAAFESMRKEQQKALQEKQKMNPEKHKTDSVSGISTPLDDSKVEKKVLDGNNEADVAAGVSVSSVDSGKSVLPSQTPTFRPLVPPGFKYMAQEKNSGLKSLVHSHSTEVERSEVEEFLLHASVENDAPSGTPKSSSVETSITNEKPNSNIMHTAVVNKGDQIANSSLMLDGPSKKVALEGLLHQTSILPEVHESSDEPGTIEINSKVGGLKLGDKLKENDSTSILEKIFGNSFTANISNTMDPVEHHENKADETWSPKTVHSSKFARWFVEEERKSGDDYSSSRPDDLLSLIVGSDKSKTHVLDTKDQDQLQPQFLHQSSELTDQSTTSIPSARHGVSEPLKKPGKEDTVQNILTCEDLEQSILSGYSETNSNLQLPSQGFNFTGAKSEKPRAPIDDRASQHLLSLLHKGTNHENTTPKIDGDIGTSGKSPASDVYNVGAPLYKTSEEDAQNAQRSEKSLTLETLFGTAFMKELQSVEAPVSAHRGSVGSAHSDEALARQGLPFSVEDNGLFPSAVAHMGSENLSNTKNSLANRQPMMPDKNQKWSGNDDPQVDFSLSKNQPIVASKHGRFDAAVDYQLPEEESLIAVNDNLNPQFSKFLTSANARQNESLSSNASGDIAEKLAAIGAAVRVERPTLGSDVPPFVRGPYNQMERDIQYGDFHAQASSPLFRSQQPTHGRPLLQPLDSHPSHMKFMGPERMIQQDASSNQQFPANMLRPPFHHTNVGVAGFDLPGHRSMLQQMQMSGNYHPHRVNDFPRGAPVPHLGAQTAGFVQEPTPMQGFPFGPHQPNIGGVGMPIPAPESNGGTNHPEAFQRLVDMERRANLKQVPSPFAGHSQQGMYGHDLDLLRFR</sequence>
<comment type="caution">
    <text evidence="1">The sequence shown here is derived from an EMBL/GenBank/DDBJ whole genome shotgun (WGS) entry which is preliminary data.</text>
</comment>
<accession>A0ACB9ZL84</accession>
<protein>
    <submittedName>
        <fullName evidence="1">Uncharacterized protein</fullName>
    </submittedName>
</protein>
<dbReference type="Proteomes" id="UP001060085">
    <property type="component" value="Linkage Group LG08"/>
</dbReference>
<reference evidence="2" key="1">
    <citation type="journal article" date="2023" name="Nat. Plants">
        <title>Single-cell RNA sequencing provides a high-resolution roadmap for understanding the multicellular compartmentation of specialized metabolism.</title>
        <authorList>
            <person name="Sun S."/>
            <person name="Shen X."/>
            <person name="Li Y."/>
            <person name="Li Y."/>
            <person name="Wang S."/>
            <person name="Li R."/>
            <person name="Zhang H."/>
            <person name="Shen G."/>
            <person name="Guo B."/>
            <person name="Wei J."/>
            <person name="Xu J."/>
            <person name="St-Pierre B."/>
            <person name="Chen S."/>
            <person name="Sun C."/>
        </authorList>
    </citation>
    <scope>NUCLEOTIDE SEQUENCE [LARGE SCALE GENOMIC DNA]</scope>
</reference>